<evidence type="ECO:0000313" key="1">
    <source>
        <dbReference type="EMBL" id="CAG8793963.1"/>
    </source>
</evidence>
<name>A0ACA9RHJ2_9GLOM</name>
<sequence>AVTTSREEELLQKLAELEMQLRKSIYDFDVVVAPKRTKSSKWPANIESTTIEEFKKIYLRHIQNTYSGKPSSGIKIPDLKFTVFIETPSKPFNELSEDPNPDIDMYPIFSCGSVDLKCKKLQDVVKYLMAELEL</sequence>
<keyword evidence="2" id="KW-1185">Reference proteome</keyword>
<protein>
    <submittedName>
        <fullName evidence="1">10954_t:CDS:1</fullName>
    </submittedName>
</protein>
<proteinExistence type="predicted"/>
<reference evidence="1" key="1">
    <citation type="submission" date="2021-06" db="EMBL/GenBank/DDBJ databases">
        <authorList>
            <person name="Kallberg Y."/>
            <person name="Tangrot J."/>
            <person name="Rosling A."/>
        </authorList>
    </citation>
    <scope>NUCLEOTIDE SEQUENCE</scope>
    <source>
        <strain evidence="1">MA461A</strain>
    </source>
</reference>
<gene>
    <name evidence="1" type="ORF">RPERSI_LOCUS19664</name>
</gene>
<comment type="caution">
    <text evidence="1">The sequence shown here is derived from an EMBL/GenBank/DDBJ whole genome shotgun (WGS) entry which is preliminary data.</text>
</comment>
<dbReference type="EMBL" id="CAJVQC010054247">
    <property type="protein sequence ID" value="CAG8793963.1"/>
    <property type="molecule type" value="Genomic_DNA"/>
</dbReference>
<accession>A0ACA9RHJ2</accession>
<dbReference type="Proteomes" id="UP000789920">
    <property type="component" value="Unassembled WGS sequence"/>
</dbReference>
<evidence type="ECO:0000313" key="2">
    <source>
        <dbReference type="Proteomes" id="UP000789920"/>
    </source>
</evidence>
<organism evidence="1 2">
    <name type="scientific">Racocetra persica</name>
    <dbReference type="NCBI Taxonomy" id="160502"/>
    <lineage>
        <taxon>Eukaryota</taxon>
        <taxon>Fungi</taxon>
        <taxon>Fungi incertae sedis</taxon>
        <taxon>Mucoromycota</taxon>
        <taxon>Glomeromycotina</taxon>
        <taxon>Glomeromycetes</taxon>
        <taxon>Diversisporales</taxon>
        <taxon>Gigasporaceae</taxon>
        <taxon>Racocetra</taxon>
    </lineage>
</organism>
<feature type="non-terminal residue" evidence="1">
    <location>
        <position position="1"/>
    </location>
</feature>